<organism evidence="1 2">
    <name type="scientific">Tenacibaculum polynesiense</name>
    <dbReference type="NCBI Taxonomy" id="3137857"/>
    <lineage>
        <taxon>Bacteria</taxon>
        <taxon>Pseudomonadati</taxon>
        <taxon>Bacteroidota</taxon>
        <taxon>Flavobacteriia</taxon>
        <taxon>Flavobacteriales</taxon>
        <taxon>Flavobacteriaceae</taxon>
        <taxon>Tenacibaculum</taxon>
    </lineage>
</organism>
<dbReference type="RefSeq" id="WP_348714136.1">
    <property type="nucleotide sequence ID" value="NZ_CAXJIO010000004.1"/>
</dbReference>
<evidence type="ECO:0000313" key="2">
    <source>
        <dbReference type="Proteomes" id="UP001497527"/>
    </source>
</evidence>
<proteinExistence type="predicted"/>
<name>A0ABM9P756_9FLAO</name>
<keyword evidence="2" id="KW-1185">Reference proteome</keyword>
<accession>A0ABM9P756</accession>
<dbReference type="EMBL" id="CAXJIO010000004">
    <property type="protein sequence ID" value="CAL2101372.1"/>
    <property type="molecule type" value="Genomic_DNA"/>
</dbReference>
<sequence>MKTETNLIKDYLNELLAYDWNKFNDLDFLQQLTSYNLLINKFLKIIGKHGEISPILFKRITKPYESHFKNLVIKGKSLHHFPPSIENKNGTRLIKYEGSFILHRLKSVLKDLEYEKMKSNFKCNCKLALTYNKSPDYENMEKIGWINDHYYLPEIYKCTICDFKWSTFILDDSSGRTVWEQLDSQDLKNIIYDK</sequence>
<gene>
    <name evidence="1" type="ORF">T190423A01A_130052</name>
</gene>
<comment type="caution">
    <text evidence="1">The sequence shown here is derived from an EMBL/GenBank/DDBJ whole genome shotgun (WGS) entry which is preliminary data.</text>
</comment>
<protein>
    <submittedName>
        <fullName evidence="1">Uncharacterized protein</fullName>
    </submittedName>
</protein>
<dbReference type="Proteomes" id="UP001497527">
    <property type="component" value="Unassembled WGS sequence"/>
</dbReference>
<evidence type="ECO:0000313" key="1">
    <source>
        <dbReference type="EMBL" id="CAL2101372.1"/>
    </source>
</evidence>
<reference evidence="1 2" key="1">
    <citation type="submission" date="2024-05" db="EMBL/GenBank/DDBJ databases">
        <authorList>
            <person name="Duchaud E."/>
        </authorList>
    </citation>
    <scope>NUCLEOTIDE SEQUENCE [LARGE SCALE GENOMIC DNA]</scope>
    <source>
        <strain evidence="1">Ena-SAMPLE-TAB-13-05-2024-13:56:06:370-140308</strain>
    </source>
</reference>